<accession>A0ABP8V024</accession>
<gene>
    <name evidence="4" type="ORF">GCM10023116_18170</name>
</gene>
<name>A0ABP8V024_9GAMM</name>
<comment type="similarity">
    <text evidence="2">Belongs to the FlgN family.</text>
</comment>
<evidence type="ECO:0008006" key="6">
    <source>
        <dbReference type="Google" id="ProtNLM"/>
    </source>
</evidence>
<reference evidence="5" key="1">
    <citation type="journal article" date="2019" name="Int. J. Syst. Evol. Microbiol.">
        <title>The Global Catalogue of Microorganisms (GCM) 10K type strain sequencing project: providing services to taxonomists for standard genome sequencing and annotation.</title>
        <authorList>
            <consortium name="The Broad Institute Genomics Platform"/>
            <consortium name="The Broad Institute Genome Sequencing Center for Infectious Disease"/>
            <person name="Wu L."/>
            <person name="Ma J."/>
        </authorList>
    </citation>
    <scope>NUCLEOTIDE SEQUENCE [LARGE SCALE GENOMIC DNA]</scope>
    <source>
        <strain evidence="5">JCM 17805</strain>
    </source>
</reference>
<evidence type="ECO:0000313" key="4">
    <source>
        <dbReference type="EMBL" id="GAA4649543.1"/>
    </source>
</evidence>
<keyword evidence="5" id="KW-1185">Reference proteome</keyword>
<proteinExistence type="inferred from homology"/>
<dbReference type="InterPro" id="IPR036679">
    <property type="entry name" value="FlgN-like_sf"/>
</dbReference>
<evidence type="ECO:0000256" key="2">
    <source>
        <dbReference type="ARBA" id="ARBA00007703"/>
    </source>
</evidence>
<protein>
    <recommendedName>
        <fullName evidence="6">Flagellar biosynthesis protein FlgN</fullName>
    </recommendedName>
</protein>
<evidence type="ECO:0000256" key="3">
    <source>
        <dbReference type="ARBA" id="ARBA00022795"/>
    </source>
</evidence>
<dbReference type="RefSeq" id="WP_345195422.1">
    <property type="nucleotide sequence ID" value="NZ_BAABFL010000135.1"/>
</dbReference>
<organism evidence="4 5">
    <name type="scientific">Kistimonas scapharcae</name>
    <dbReference type="NCBI Taxonomy" id="1036133"/>
    <lineage>
        <taxon>Bacteria</taxon>
        <taxon>Pseudomonadati</taxon>
        <taxon>Pseudomonadota</taxon>
        <taxon>Gammaproteobacteria</taxon>
        <taxon>Oceanospirillales</taxon>
        <taxon>Endozoicomonadaceae</taxon>
        <taxon>Kistimonas</taxon>
    </lineage>
</organism>
<keyword evidence="3" id="KW-1005">Bacterial flagellum biogenesis</keyword>
<dbReference type="Pfam" id="PF05130">
    <property type="entry name" value="FlgN"/>
    <property type="match status" value="1"/>
</dbReference>
<dbReference type="SUPFAM" id="SSF140566">
    <property type="entry name" value="FlgN-like"/>
    <property type="match status" value="1"/>
</dbReference>
<evidence type="ECO:0000256" key="1">
    <source>
        <dbReference type="ARBA" id="ARBA00002397"/>
    </source>
</evidence>
<comment type="function">
    <text evidence="1">Required for the efficient initiation of filament assembly.</text>
</comment>
<dbReference type="Gene3D" id="1.20.58.300">
    <property type="entry name" value="FlgN-like"/>
    <property type="match status" value="1"/>
</dbReference>
<evidence type="ECO:0000313" key="5">
    <source>
        <dbReference type="Proteomes" id="UP001500604"/>
    </source>
</evidence>
<sequence>MTTTASDSTLTALRQTNRLLTRMEQLLEQQYQYLLARDMASLEQESSRLSGLIEELETDASQRNQLLTSQGLTTDMAGMNQWITGLPAEVQDDARELWTTIRKQMVRCREMNLMNGRLQGRLRSATARLVELFWGNSVAQPGYNQGGQLERASRPRNIDRA</sequence>
<comment type="caution">
    <text evidence="4">The sequence shown here is derived from an EMBL/GenBank/DDBJ whole genome shotgun (WGS) entry which is preliminary data.</text>
</comment>
<dbReference type="Proteomes" id="UP001500604">
    <property type="component" value="Unassembled WGS sequence"/>
</dbReference>
<dbReference type="EMBL" id="BAABFL010000135">
    <property type="protein sequence ID" value="GAA4649543.1"/>
    <property type="molecule type" value="Genomic_DNA"/>
</dbReference>
<dbReference type="InterPro" id="IPR007809">
    <property type="entry name" value="FlgN-like"/>
</dbReference>